<name>A0A650CP47_9CREN</name>
<gene>
    <name evidence="2" type="ORF">D1868_06155</name>
</gene>
<dbReference type="EMBL" id="CP045483">
    <property type="protein sequence ID" value="QGR19616.1"/>
    <property type="molecule type" value="Genomic_DNA"/>
</dbReference>
<feature type="transmembrane region" description="Helical" evidence="1">
    <location>
        <begin position="127"/>
        <end position="147"/>
    </location>
</feature>
<dbReference type="RefSeq" id="WP_156006565.1">
    <property type="nucleotide sequence ID" value="NZ_CP045483.1"/>
</dbReference>
<dbReference type="GeneID" id="42798635"/>
<keyword evidence="1" id="KW-1133">Transmembrane helix</keyword>
<dbReference type="OrthoDB" id="382093at2157"/>
<keyword evidence="1" id="KW-0812">Transmembrane</keyword>
<reference evidence="2 3" key="1">
    <citation type="submission" date="2019-10" db="EMBL/GenBank/DDBJ databases">
        <title>Genome Sequences from Six Type Strain Members of the Archaeal Family Sulfolobaceae: Acidianus ambivalens, Acidianus infernus, Metallosphaera prunae, Stygiolobus azoricus, Sulfolobus metallicus, and Sulfurisphaera ohwakuensis.</title>
        <authorList>
            <person name="Counts J.A."/>
            <person name="Kelly R.M."/>
        </authorList>
    </citation>
    <scope>NUCLEOTIDE SEQUENCE [LARGE SCALE GENOMIC DNA]</scope>
    <source>
        <strain evidence="2 3">FC6</strain>
    </source>
</reference>
<sequence length="162" mass="18046">MNKLLMISLAFLIVGTLMIPLTFYYSNLVIYTKSFHIFLGERSGYSISFDGNSGDLAEIKGFSSSPILIYEENPPEGGVYLGTFQGNFSKSFEVLPFKQILIEGGNYPSNVSAQIIVYNTDFSQVGYTISGLFISLGLILLGYYFALTRGNNKRRKKEGKNK</sequence>
<protein>
    <submittedName>
        <fullName evidence="2">Uncharacterized protein</fullName>
    </submittedName>
</protein>
<dbReference type="Proteomes" id="UP000423396">
    <property type="component" value="Chromosome"/>
</dbReference>
<accession>A0A650CP47</accession>
<keyword evidence="3" id="KW-1185">Reference proteome</keyword>
<organism evidence="2 3">
    <name type="scientific">Stygiolobus azoricus</name>
    <dbReference type="NCBI Taxonomy" id="41675"/>
    <lineage>
        <taxon>Archaea</taxon>
        <taxon>Thermoproteota</taxon>
        <taxon>Thermoprotei</taxon>
        <taxon>Sulfolobales</taxon>
        <taxon>Sulfolobaceae</taxon>
        <taxon>Stygiolobus</taxon>
    </lineage>
</organism>
<keyword evidence="1" id="KW-0472">Membrane</keyword>
<evidence type="ECO:0000313" key="2">
    <source>
        <dbReference type="EMBL" id="QGR19616.1"/>
    </source>
</evidence>
<evidence type="ECO:0000256" key="1">
    <source>
        <dbReference type="SAM" id="Phobius"/>
    </source>
</evidence>
<evidence type="ECO:0000313" key="3">
    <source>
        <dbReference type="Proteomes" id="UP000423396"/>
    </source>
</evidence>
<feature type="transmembrane region" description="Helical" evidence="1">
    <location>
        <begin position="7"/>
        <end position="25"/>
    </location>
</feature>
<proteinExistence type="predicted"/>
<dbReference type="AlphaFoldDB" id="A0A650CP47"/>
<dbReference type="KEGG" id="sazo:D1868_06155"/>